<protein>
    <submittedName>
        <fullName evidence="1">Uncharacterized protein</fullName>
    </submittedName>
</protein>
<accession>A0A392WA18</accession>
<comment type="caution">
    <text evidence="1">The sequence shown here is derived from an EMBL/GenBank/DDBJ whole genome shotgun (WGS) entry which is preliminary data.</text>
</comment>
<name>A0A392WA18_9FABA</name>
<sequence length="38" mass="4312">SRVILLETAKLQGPSPQQMQHKEVDPLLEDVSTVWPLK</sequence>
<proteinExistence type="predicted"/>
<organism evidence="1 2">
    <name type="scientific">Trifolium medium</name>
    <dbReference type="NCBI Taxonomy" id="97028"/>
    <lineage>
        <taxon>Eukaryota</taxon>
        <taxon>Viridiplantae</taxon>
        <taxon>Streptophyta</taxon>
        <taxon>Embryophyta</taxon>
        <taxon>Tracheophyta</taxon>
        <taxon>Spermatophyta</taxon>
        <taxon>Magnoliopsida</taxon>
        <taxon>eudicotyledons</taxon>
        <taxon>Gunneridae</taxon>
        <taxon>Pentapetalae</taxon>
        <taxon>rosids</taxon>
        <taxon>fabids</taxon>
        <taxon>Fabales</taxon>
        <taxon>Fabaceae</taxon>
        <taxon>Papilionoideae</taxon>
        <taxon>50 kb inversion clade</taxon>
        <taxon>NPAAA clade</taxon>
        <taxon>Hologalegina</taxon>
        <taxon>IRL clade</taxon>
        <taxon>Trifolieae</taxon>
        <taxon>Trifolium</taxon>
    </lineage>
</organism>
<dbReference type="EMBL" id="LXQA011390623">
    <property type="protein sequence ID" value="MCI95560.1"/>
    <property type="molecule type" value="Genomic_DNA"/>
</dbReference>
<reference evidence="1 2" key="1">
    <citation type="journal article" date="2018" name="Front. Plant Sci.">
        <title>Red Clover (Trifolium pratense) and Zigzag Clover (T. medium) - A Picture of Genomic Similarities and Differences.</title>
        <authorList>
            <person name="Dluhosova J."/>
            <person name="Istvanek J."/>
            <person name="Nedelnik J."/>
            <person name="Repkova J."/>
        </authorList>
    </citation>
    <scope>NUCLEOTIDE SEQUENCE [LARGE SCALE GENOMIC DNA]</scope>
    <source>
        <strain evidence="2">cv. 10/8</strain>
        <tissue evidence="1">Leaf</tissue>
    </source>
</reference>
<evidence type="ECO:0000313" key="1">
    <source>
        <dbReference type="EMBL" id="MCI95560.1"/>
    </source>
</evidence>
<evidence type="ECO:0000313" key="2">
    <source>
        <dbReference type="Proteomes" id="UP000265520"/>
    </source>
</evidence>
<feature type="non-terminal residue" evidence="1">
    <location>
        <position position="1"/>
    </location>
</feature>
<keyword evidence="2" id="KW-1185">Reference proteome</keyword>
<dbReference type="AlphaFoldDB" id="A0A392WA18"/>
<dbReference type="Proteomes" id="UP000265520">
    <property type="component" value="Unassembled WGS sequence"/>
</dbReference>